<gene>
    <name evidence="2" type="ORF">GLW07_14855</name>
</gene>
<dbReference type="Gene3D" id="3.20.20.370">
    <property type="entry name" value="Glycoside hydrolase/deacetylase"/>
    <property type="match status" value="1"/>
</dbReference>
<comment type="caution">
    <text evidence="2">The sequence shown here is derived from an EMBL/GenBank/DDBJ whole genome shotgun (WGS) entry which is preliminary data.</text>
</comment>
<evidence type="ECO:0000259" key="1">
    <source>
        <dbReference type="PROSITE" id="PS51677"/>
    </source>
</evidence>
<evidence type="ECO:0000313" key="3">
    <source>
        <dbReference type="Proteomes" id="UP000447833"/>
    </source>
</evidence>
<dbReference type="GO" id="GO:0016810">
    <property type="term" value="F:hydrolase activity, acting on carbon-nitrogen (but not peptide) bonds"/>
    <property type="evidence" value="ECO:0007669"/>
    <property type="project" value="InterPro"/>
</dbReference>
<dbReference type="EMBL" id="WMEY01000004">
    <property type="protein sequence ID" value="MYL64635.1"/>
    <property type="molecule type" value="Genomic_DNA"/>
</dbReference>
<reference evidence="2 3" key="1">
    <citation type="submission" date="2019-11" db="EMBL/GenBank/DDBJ databases">
        <title>Genome sequences of 17 halophilic strains isolated from different environments.</title>
        <authorList>
            <person name="Furrow R.E."/>
        </authorList>
    </citation>
    <scope>NUCLEOTIDE SEQUENCE [LARGE SCALE GENOMIC DNA]</scope>
    <source>
        <strain evidence="2 3">22506_14_FS</strain>
    </source>
</reference>
<dbReference type="Proteomes" id="UP000447833">
    <property type="component" value="Unassembled WGS sequence"/>
</dbReference>
<dbReference type="GO" id="GO:0005975">
    <property type="term" value="P:carbohydrate metabolic process"/>
    <property type="evidence" value="ECO:0007669"/>
    <property type="project" value="InterPro"/>
</dbReference>
<name>A0A845F1Q3_9BACL</name>
<dbReference type="Pfam" id="PF01522">
    <property type="entry name" value="Polysacc_deac_1"/>
    <property type="match status" value="1"/>
</dbReference>
<organism evidence="2 3">
    <name type="scientific">Guptibacillus hwajinpoensis</name>
    <dbReference type="NCBI Taxonomy" id="208199"/>
    <lineage>
        <taxon>Bacteria</taxon>
        <taxon>Bacillati</taxon>
        <taxon>Bacillota</taxon>
        <taxon>Bacilli</taxon>
        <taxon>Bacillales</taxon>
        <taxon>Guptibacillaceae</taxon>
        <taxon>Guptibacillus</taxon>
    </lineage>
</organism>
<dbReference type="PROSITE" id="PS51257">
    <property type="entry name" value="PROKAR_LIPOPROTEIN"/>
    <property type="match status" value="1"/>
</dbReference>
<dbReference type="PANTHER" id="PTHR10587">
    <property type="entry name" value="GLYCOSYL TRANSFERASE-RELATED"/>
    <property type="match status" value="1"/>
</dbReference>
<protein>
    <submittedName>
        <fullName evidence="2">Polysaccharide deacetylase family protein</fullName>
    </submittedName>
</protein>
<dbReference type="InterPro" id="IPR050248">
    <property type="entry name" value="Polysacc_deacetylase_ArnD"/>
</dbReference>
<dbReference type="RefSeq" id="WP_160920057.1">
    <property type="nucleotide sequence ID" value="NZ_WMEY01000004.1"/>
</dbReference>
<dbReference type="AlphaFoldDB" id="A0A845F1Q3"/>
<evidence type="ECO:0000313" key="2">
    <source>
        <dbReference type="EMBL" id="MYL64635.1"/>
    </source>
</evidence>
<dbReference type="PANTHER" id="PTHR10587:SF134">
    <property type="entry name" value="SECRETED PROTEIN"/>
    <property type="match status" value="1"/>
</dbReference>
<feature type="domain" description="NodB homology" evidence="1">
    <location>
        <begin position="79"/>
        <end position="272"/>
    </location>
</feature>
<dbReference type="SUPFAM" id="SSF88713">
    <property type="entry name" value="Glycoside hydrolase/deacetylase"/>
    <property type="match status" value="1"/>
</dbReference>
<dbReference type="PROSITE" id="PS51677">
    <property type="entry name" value="NODB"/>
    <property type="match status" value="1"/>
</dbReference>
<dbReference type="InterPro" id="IPR002509">
    <property type="entry name" value="NODB_dom"/>
</dbReference>
<accession>A0A845F1Q3</accession>
<dbReference type="InterPro" id="IPR011330">
    <property type="entry name" value="Glyco_hydro/deAcase_b/a-brl"/>
</dbReference>
<proteinExistence type="predicted"/>
<sequence>MITVKQTVLILIFFVLIGCQAQQAGSLSLLDESNVKRPVPSFLVDNGKEQLIAKYENKTPTEFGENVSGVYTHFSSSKKEIALTFDACGGSHGNDVDEALIAFLKENKLPSTLFMNSRWIDQNTALFQELARDPLFQIENHGTHHKPLSVNGQSAWGISGTASVKEVIEEMKENQNKIEELTGKKPTLFRSGTAYYDDVAVQIAQDLGVQIVNYTILGDAGATYNAQQVKDALLRAQPGDIALLHMNQPTSGTAEGVKKAIPVLQKNGYTFVQLHSQHLQ</sequence>
<dbReference type="CDD" id="cd10955">
    <property type="entry name" value="CE4_BH0857_like"/>
    <property type="match status" value="1"/>
</dbReference>